<dbReference type="GO" id="GO:0033214">
    <property type="term" value="P:siderophore-iron import into cell"/>
    <property type="evidence" value="ECO:0007669"/>
    <property type="project" value="TreeGrafter"/>
</dbReference>
<evidence type="ECO:0000256" key="4">
    <source>
        <dbReference type="ARBA" id="ARBA00022475"/>
    </source>
</evidence>
<comment type="subcellular location">
    <subcellularLocation>
        <location evidence="1">Cell membrane</location>
        <topology evidence="1">Multi-pass membrane protein</topology>
    </subcellularLocation>
</comment>
<keyword evidence="5 8" id="KW-0812">Transmembrane</keyword>
<evidence type="ECO:0000256" key="8">
    <source>
        <dbReference type="SAM" id="Phobius"/>
    </source>
</evidence>
<evidence type="ECO:0000256" key="1">
    <source>
        <dbReference type="ARBA" id="ARBA00004651"/>
    </source>
</evidence>
<feature type="transmembrane region" description="Helical" evidence="8">
    <location>
        <begin position="343"/>
        <end position="362"/>
    </location>
</feature>
<dbReference type="InterPro" id="IPR000522">
    <property type="entry name" value="ABC_transptr_permease_BtuC"/>
</dbReference>
<dbReference type="FunFam" id="1.10.3470.10:FF:000001">
    <property type="entry name" value="Vitamin B12 ABC transporter permease BtuC"/>
    <property type="match status" value="1"/>
</dbReference>
<organism evidence="9 10">
    <name type="scientific">Rhizobium etli bv. mimosae str. IE4771</name>
    <dbReference type="NCBI Taxonomy" id="1432050"/>
    <lineage>
        <taxon>Bacteria</taxon>
        <taxon>Pseudomonadati</taxon>
        <taxon>Pseudomonadota</taxon>
        <taxon>Alphaproteobacteria</taxon>
        <taxon>Hyphomicrobiales</taxon>
        <taxon>Rhizobiaceae</taxon>
        <taxon>Rhizobium/Agrobacterium group</taxon>
        <taxon>Rhizobium</taxon>
    </lineage>
</organism>
<keyword evidence="7 8" id="KW-0472">Membrane</keyword>
<dbReference type="KEGG" id="rei:IE4771_CH03541"/>
<gene>
    <name evidence="9" type="ORF">IE4771_CH03541</name>
</gene>
<proteinExistence type="inferred from homology"/>
<evidence type="ECO:0000256" key="3">
    <source>
        <dbReference type="ARBA" id="ARBA00022448"/>
    </source>
</evidence>
<dbReference type="PANTHER" id="PTHR30472">
    <property type="entry name" value="FERRIC ENTEROBACTIN TRANSPORT SYSTEM PERMEASE PROTEIN"/>
    <property type="match status" value="1"/>
</dbReference>
<feature type="transmembrane region" description="Helical" evidence="8">
    <location>
        <begin position="226"/>
        <end position="244"/>
    </location>
</feature>
<evidence type="ECO:0000313" key="10">
    <source>
        <dbReference type="Proteomes" id="UP000027180"/>
    </source>
</evidence>
<dbReference type="HOGENOM" id="CLU_013016_0_3_5"/>
<dbReference type="SUPFAM" id="SSF81345">
    <property type="entry name" value="ABC transporter involved in vitamin B12 uptake, BtuC"/>
    <property type="match status" value="1"/>
</dbReference>
<keyword evidence="4" id="KW-1003">Cell membrane</keyword>
<comment type="similarity">
    <text evidence="2">Belongs to the binding-protein-dependent transport system permease family. FecCD subfamily.</text>
</comment>
<dbReference type="Gene3D" id="1.10.3470.10">
    <property type="entry name" value="ABC transporter involved in vitamin B12 uptake, BtuC"/>
    <property type="match status" value="1"/>
</dbReference>
<evidence type="ECO:0000313" key="9">
    <source>
        <dbReference type="EMBL" id="AIC28621.1"/>
    </source>
</evidence>
<feature type="transmembrane region" description="Helical" evidence="8">
    <location>
        <begin position="314"/>
        <end position="337"/>
    </location>
</feature>
<dbReference type="CDD" id="cd06550">
    <property type="entry name" value="TM_ABC_iron-siderophores_like"/>
    <property type="match status" value="1"/>
</dbReference>
<reference evidence="9 10" key="1">
    <citation type="submission" date="2013-12" db="EMBL/GenBank/DDBJ databases">
        <title>Complete genome sequence of Rhizobium etli bv. mimosae IE4771.</title>
        <authorList>
            <person name="Bustos P."/>
            <person name="Santamaria R.I."/>
            <person name="Lozano L."/>
            <person name="Ormeno-Orrillo E."/>
            <person name="Rogel M.A."/>
            <person name="Romero D."/>
            <person name="Cevallos M.A."/>
            <person name="Martinez-Romero E."/>
            <person name="Gonzalez V."/>
        </authorList>
    </citation>
    <scope>NUCLEOTIDE SEQUENCE [LARGE SCALE GENOMIC DNA]</scope>
    <source>
        <strain evidence="9 10">IE4771</strain>
    </source>
</reference>
<feature type="transmembrane region" description="Helical" evidence="8">
    <location>
        <begin position="182"/>
        <end position="206"/>
    </location>
</feature>
<evidence type="ECO:0000256" key="6">
    <source>
        <dbReference type="ARBA" id="ARBA00022989"/>
    </source>
</evidence>
<keyword evidence="6 8" id="KW-1133">Transmembrane helix</keyword>
<evidence type="ECO:0000256" key="7">
    <source>
        <dbReference type="ARBA" id="ARBA00023136"/>
    </source>
</evidence>
<dbReference type="GO" id="GO:0005886">
    <property type="term" value="C:plasma membrane"/>
    <property type="evidence" value="ECO:0007669"/>
    <property type="project" value="UniProtKB-SubCell"/>
</dbReference>
<dbReference type="OrthoDB" id="9811975at2"/>
<dbReference type="AlphaFoldDB" id="A0A060IAG1"/>
<evidence type="ECO:0000256" key="2">
    <source>
        <dbReference type="ARBA" id="ARBA00007935"/>
    </source>
</evidence>
<feature type="transmembrane region" description="Helical" evidence="8">
    <location>
        <begin position="149"/>
        <end position="170"/>
    </location>
</feature>
<dbReference type="RefSeq" id="WP_038690783.1">
    <property type="nucleotide sequence ID" value="NZ_CP006986.1"/>
</dbReference>
<sequence>MALPQAMTQRGRRFAMAEIGETRRAGDRTRLAVLAIALLVAGSAFAVLFSVTTGASDASILDVIGNMTGSEAALSARDRIIIFDIRLPRTILGFLIGASLAVSGTVMQGLFRNPLADPGLVGVSSGASLGAVAMIVLGSGLAAPFQAFFGIYALPVAAFGGGLVTTLLLYRIATRHGQTSVATMLLAGIALGALTLALTGLLIYVANDQQLRDLTFWSMGSLAGATWTKIAAAGPIILLSFMALPFMARGLNAITLGEAAAFHMGVPVQRLKNVAIVGVAAATGASVAVSGGIGFVGIVVPHILRMAIGPDHRFLLPAAALLGGSLLIFADVLARTLVAPAELPIGIITAAVGGPFFLWILLKQRSRLAL</sequence>
<accession>A0A060IAG1</accession>
<dbReference type="GO" id="GO:0022857">
    <property type="term" value="F:transmembrane transporter activity"/>
    <property type="evidence" value="ECO:0007669"/>
    <property type="project" value="InterPro"/>
</dbReference>
<dbReference type="PANTHER" id="PTHR30472:SF25">
    <property type="entry name" value="ABC TRANSPORTER PERMEASE PROTEIN MJ0876-RELATED"/>
    <property type="match status" value="1"/>
</dbReference>
<feature type="transmembrane region" description="Helical" evidence="8">
    <location>
        <begin position="274"/>
        <end position="302"/>
    </location>
</feature>
<name>A0A060IAG1_RHIET</name>
<feature type="transmembrane region" description="Helical" evidence="8">
    <location>
        <begin position="123"/>
        <end position="143"/>
    </location>
</feature>
<dbReference type="Pfam" id="PF01032">
    <property type="entry name" value="FecCD"/>
    <property type="match status" value="1"/>
</dbReference>
<dbReference type="Proteomes" id="UP000027180">
    <property type="component" value="Chromosome"/>
</dbReference>
<protein>
    <submittedName>
        <fullName evidence="9">Iron-siderophores/B12/hemin ABC transporter permease protein</fullName>
    </submittedName>
</protein>
<dbReference type="InterPro" id="IPR037294">
    <property type="entry name" value="ABC_BtuC-like"/>
</dbReference>
<feature type="transmembrane region" description="Helical" evidence="8">
    <location>
        <begin position="91"/>
        <end position="111"/>
    </location>
</feature>
<evidence type="ECO:0000256" key="5">
    <source>
        <dbReference type="ARBA" id="ARBA00022692"/>
    </source>
</evidence>
<feature type="transmembrane region" description="Helical" evidence="8">
    <location>
        <begin position="31"/>
        <end position="51"/>
    </location>
</feature>
<keyword evidence="3" id="KW-0813">Transport</keyword>
<dbReference type="EMBL" id="CP006986">
    <property type="protein sequence ID" value="AIC28621.1"/>
    <property type="molecule type" value="Genomic_DNA"/>
</dbReference>